<dbReference type="RefSeq" id="WP_013907831.1">
    <property type="nucleotide sequence ID" value="NC_015681.1"/>
</dbReference>
<reference evidence="3 4" key="2">
    <citation type="journal article" date="2012" name="Stand. Genomic Sci.">
        <title>Complete genome sequence of the thermophilic sulfate-reducing ocean bacterium Thermodesulfatator indicus type strain (CIR29812(T)).</title>
        <authorList>
            <person name="Anderson I."/>
            <person name="Saunders E."/>
            <person name="Lapidus A."/>
            <person name="Nolan M."/>
            <person name="Lucas S."/>
            <person name="Tice H."/>
            <person name="Del Rio T.G."/>
            <person name="Cheng J.F."/>
            <person name="Han C."/>
            <person name="Tapia R."/>
            <person name="Goodwin L.A."/>
            <person name="Pitluck S."/>
            <person name="Liolios K."/>
            <person name="Mavromatis K."/>
            <person name="Pagani I."/>
            <person name="Ivanova N."/>
            <person name="Mikhailova N."/>
            <person name="Pati A."/>
            <person name="Chen A."/>
            <person name="Palaniappan K."/>
            <person name="Land M."/>
            <person name="Hauser L."/>
            <person name="Jeffries C.D."/>
            <person name="Chang Y.J."/>
            <person name="Brambilla E.M."/>
            <person name="Rohde M."/>
            <person name="Spring S."/>
            <person name="Goker M."/>
            <person name="Detter J.C."/>
            <person name="Woyke T."/>
            <person name="Bristow J."/>
            <person name="Eisen J.A."/>
            <person name="Markowitz V."/>
            <person name="Hugenholtz P."/>
            <person name="Kyrpides N.C."/>
            <person name="Klenk H.P."/>
        </authorList>
    </citation>
    <scope>NUCLEOTIDE SEQUENCE [LARGE SCALE GENOMIC DNA]</scope>
    <source>
        <strain evidence="4">DSM 15286 / JCM 11887 / CIR29812</strain>
    </source>
</reference>
<dbReference type="Pfam" id="PF13401">
    <property type="entry name" value="AAA_22"/>
    <property type="match status" value="1"/>
</dbReference>
<dbReference type="InterPro" id="IPR027417">
    <property type="entry name" value="P-loop_NTPase"/>
</dbReference>
<dbReference type="EMBL" id="CP002683">
    <property type="protein sequence ID" value="AEH45089.1"/>
    <property type="molecule type" value="Genomic_DNA"/>
</dbReference>
<dbReference type="CDD" id="cd00009">
    <property type="entry name" value="AAA"/>
    <property type="match status" value="1"/>
</dbReference>
<dbReference type="PANTHER" id="PTHR35894">
    <property type="entry name" value="GENERAL SECRETION PATHWAY PROTEIN A-RELATED"/>
    <property type="match status" value="1"/>
</dbReference>
<dbReference type="GO" id="GO:0016887">
    <property type="term" value="F:ATP hydrolysis activity"/>
    <property type="evidence" value="ECO:0007669"/>
    <property type="project" value="InterPro"/>
</dbReference>
<dbReference type="eggNOG" id="COG3267">
    <property type="taxonomic scope" value="Bacteria"/>
</dbReference>
<dbReference type="PANTHER" id="PTHR35894:SF1">
    <property type="entry name" value="PHOSPHORIBULOKINASE _ URIDINE KINASE FAMILY"/>
    <property type="match status" value="1"/>
</dbReference>
<dbReference type="AlphaFoldDB" id="F8A8K3"/>
<dbReference type="HOGENOM" id="CLU_024125_3_0_0"/>
<keyword evidence="1" id="KW-0472">Membrane</keyword>
<feature type="transmembrane region" description="Helical" evidence="1">
    <location>
        <begin position="295"/>
        <end position="313"/>
    </location>
</feature>
<keyword evidence="1" id="KW-0812">Transmembrane</keyword>
<dbReference type="SMART" id="SM00382">
    <property type="entry name" value="AAA"/>
    <property type="match status" value="1"/>
</dbReference>
<reference evidence="4" key="1">
    <citation type="submission" date="2011-04" db="EMBL/GenBank/DDBJ databases">
        <title>The complete genome of Thermodesulfatator indicus DSM 15286.</title>
        <authorList>
            <person name="Lucas S."/>
            <person name="Copeland A."/>
            <person name="Lapidus A."/>
            <person name="Bruce D."/>
            <person name="Goodwin L."/>
            <person name="Pitluck S."/>
            <person name="Peters L."/>
            <person name="Kyrpides N."/>
            <person name="Mavromatis K."/>
            <person name="Pagani I."/>
            <person name="Ivanova N."/>
            <person name="Saunders L."/>
            <person name="Detter J.C."/>
            <person name="Tapia R."/>
            <person name="Han C."/>
            <person name="Land M."/>
            <person name="Hauser L."/>
            <person name="Markowitz V."/>
            <person name="Cheng J.-F."/>
            <person name="Hugenholtz P."/>
            <person name="Woyke T."/>
            <person name="Wu D."/>
            <person name="Spring S."/>
            <person name="Schroeder M."/>
            <person name="Brambilla E."/>
            <person name="Klenk H.-P."/>
            <person name="Eisen J.A."/>
        </authorList>
    </citation>
    <scope>NUCLEOTIDE SEQUENCE [LARGE SCALE GENOMIC DNA]</scope>
    <source>
        <strain evidence="4">DSM 15286 / JCM 11887 / CIR29812</strain>
    </source>
</reference>
<dbReference type="Gene3D" id="3.40.50.300">
    <property type="entry name" value="P-loop containing nucleotide triphosphate hydrolases"/>
    <property type="match status" value="1"/>
</dbReference>
<evidence type="ECO:0000256" key="1">
    <source>
        <dbReference type="SAM" id="Phobius"/>
    </source>
</evidence>
<dbReference type="SUPFAM" id="SSF52540">
    <property type="entry name" value="P-loop containing nucleoside triphosphate hydrolases"/>
    <property type="match status" value="1"/>
</dbReference>
<evidence type="ECO:0000313" key="4">
    <source>
        <dbReference type="Proteomes" id="UP000006793"/>
    </source>
</evidence>
<evidence type="ECO:0000259" key="2">
    <source>
        <dbReference type="SMART" id="SM00382"/>
    </source>
</evidence>
<name>F8A8K3_THEID</name>
<dbReference type="KEGG" id="tid:Thein_1221"/>
<evidence type="ECO:0000313" key="3">
    <source>
        <dbReference type="EMBL" id="AEH45089.1"/>
    </source>
</evidence>
<keyword evidence="1" id="KW-1133">Transmembrane helix</keyword>
<dbReference type="InterPro" id="IPR049945">
    <property type="entry name" value="AAA_22"/>
</dbReference>
<dbReference type="PaxDb" id="667014-Thein_1221"/>
<dbReference type="InterPro" id="IPR003593">
    <property type="entry name" value="AAA+_ATPase"/>
</dbReference>
<accession>F8A8K3</accession>
<dbReference type="OrthoDB" id="9815896at2"/>
<dbReference type="InParanoid" id="F8A8K3"/>
<protein>
    <submittedName>
        <fullName evidence="3">AAA ATPase</fullName>
    </submittedName>
</protein>
<gene>
    <name evidence="3" type="ordered locus">Thein_1221</name>
</gene>
<dbReference type="Proteomes" id="UP000006793">
    <property type="component" value="Chromosome"/>
</dbReference>
<dbReference type="STRING" id="667014.Thein_1221"/>
<proteinExistence type="predicted"/>
<dbReference type="InterPro" id="IPR052026">
    <property type="entry name" value="ExeA_AAA_ATPase_DNA-bind"/>
</dbReference>
<sequence length="332" mass="38730">MHYKFWGLSKNPFEIHPDPDFLYLSDQHREALSHLKYAVLAKKPFLLLTGDIGVGKTTLLNYFLRDLKKRKDVVLIPIFNPNLTTEDFYSLLAKEIFKSEERNESKSVFLFRFREKLSQLQSEEKILVLVIDEAQSASIPLLEELRLLANVAAEFPAMVTILVGQPDLLQKLEAPELTSLRQRLSFRYHLGPFQDFKDVKDYIAMRLIRAGSPRNRIFTDEAIGLIYEYSQGVPRVINIIADHAMINAYLNKQSLVHKDSVLEAVKEVKHLIPAKAKKISLSRQKSQKRFNWKRFLPFIFFLILTIILLTYWFEAWNFQKVNSLFKNLLEAQ</sequence>
<organism evidence="3 4">
    <name type="scientific">Thermodesulfatator indicus (strain DSM 15286 / JCM 11887 / CIR29812)</name>
    <dbReference type="NCBI Taxonomy" id="667014"/>
    <lineage>
        <taxon>Bacteria</taxon>
        <taxon>Pseudomonadati</taxon>
        <taxon>Thermodesulfobacteriota</taxon>
        <taxon>Thermodesulfobacteria</taxon>
        <taxon>Thermodesulfobacteriales</taxon>
        <taxon>Thermodesulfatatoraceae</taxon>
        <taxon>Thermodesulfatator</taxon>
    </lineage>
</organism>
<feature type="domain" description="AAA+ ATPase" evidence="2">
    <location>
        <begin position="42"/>
        <end position="187"/>
    </location>
</feature>
<keyword evidence="4" id="KW-1185">Reference proteome</keyword>